<keyword evidence="2" id="KW-1185">Reference proteome</keyword>
<reference evidence="1" key="2">
    <citation type="journal article" date="2023" name="Plants (Basel)">
        <title>Annotation of the Turnera subulata (Passifloraceae) Draft Genome Reveals the S-Locus Evolved after the Divergence of Turneroideae from Passifloroideae in a Stepwise Manner.</title>
        <authorList>
            <person name="Henning P.M."/>
            <person name="Roalson E.H."/>
            <person name="Mir W."/>
            <person name="McCubbin A.G."/>
            <person name="Shore J.S."/>
        </authorList>
    </citation>
    <scope>NUCLEOTIDE SEQUENCE</scope>
    <source>
        <strain evidence="1">F60SS</strain>
    </source>
</reference>
<dbReference type="AlphaFoldDB" id="A0A9Q0JNG4"/>
<proteinExistence type="predicted"/>
<evidence type="ECO:0000313" key="1">
    <source>
        <dbReference type="EMBL" id="KAJ4848248.1"/>
    </source>
</evidence>
<dbReference type="EMBL" id="JAKUCV010000954">
    <property type="protein sequence ID" value="KAJ4848248.1"/>
    <property type="molecule type" value="Genomic_DNA"/>
</dbReference>
<sequence>MASLNSGAANPCVEACEKILCAQNIHGTSSKIDDVPLQDEDENCHKLFWMDVLKMENKILEDEMKRRIRTQGREMRSCKKCSLVSKTRNEGREQE</sequence>
<protein>
    <submittedName>
        <fullName evidence="1">Uncharacterized protein</fullName>
    </submittedName>
</protein>
<name>A0A9Q0JNG4_9ROSI</name>
<feature type="non-terminal residue" evidence="1">
    <location>
        <position position="1"/>
    </location>
</feature>
<organism evidence="1 2">
    <name type="scientific">Turnera subulata</name>
    <dbReference type="NCBI Taxonomy" id="218843"/>
    <lineage>
        <taxon>Eukaryota</taxon>
        <taxon>Viridiplantae</taxon>
        <taxon>Streptophyta</taxon>
        <taxon>Embryophyta</taxon>
        <taxon>Tracheophyta</taxon>
        <taxon>Spermatophyta</taxon>
        <taxon>Magnoliopsida</taxon>
        <taxon>eudicotyledons</taxon>
        <taxon>Gunneridae</taxon>
        <taxon>Pentapetalae</taxon>
        <taxon>rosids</taxon>
        <taxon>fabids</taxon>
        <taxon>Malpighiales</taxon>
        <taxon>Passifloraceae</taxon>
        <taxon>Turnera</taxon>
    </lineage>
</organism>
<dbReference type="Proteomes" id="UP001141552">
    <property type="component" value="Unassembled WGS sequence"/>
</dbReference>
<comment type="caution">
    <text evidence="1">The sequence shown here is derived from an EMBL/GenBank/DDBJ whole genome shotgun (WGS) entry which is preliminary data.</text>
</comment>
<accession>A0A9Q0JNG4</accession>
<gene>
    <name evidence="1" type="ORF">Tsubulata_045383</name>
</gene>
<reference evidence="1" key="1">
    <citation type="submission" date="2022-02" db="EMBL/GenBank/DDBJ databases">
        <authorList>
            <person name="Henning P.M."/>
            <person name="McCubbin A.G."/>
            <person name="Shore J.S."/>
        </authorList>
    </citation>
    <scope>NUCLEOTIDE SEQUENCE</scope>
    <source>
        <strain evidence="1">F60SS</strain>
        <tissue evidence="1">Leaves</tissue>
    </source>
</reference>
<evidence type="ECO:0000313" key="2">
    <source>
        <dbReference type="Proteomes" id="UP001141552"/>
    </source>
</evidence>